<dbReference type="InterPro" id="IPR050469">
    <property type="entry name" value="Diguanylate_Cyclase"/>
</dbReference>
<dbReference type="NCBIfam" id="TIGR00254">
    <property type="entry name" value="GGDEF"/>
    <property type="match status" value="1"/>
</dbReference>
<dbReference type="GO" id="GO:0052621">
    <property type="term" value="F:diguanylate cyclase activity"/>
    <property type="evidence" value="ECO:0007669"/>
    <property type="project" value="UniProtKB-EC"/>
</dbReference>
<evidence type="ECO:0000313" key="5">
    <source>
        <dbReference type="EMBL" id="SNS28568.1"/>
    </source>
</evidence>
<evidence type="ECO:0000259" key="4">
    <source>
        <dbReference type="PROSITE" id="PS50887"/>
    </source>
</evidence>
<dbReference type="RefSeq" id="WP_179217104.1">
    <property type="nucleotide sequence ID" value="NZ_FZOC01000012.1"/>
</dbReference>
<dbReference type="InterPro" id="IPR000700">
    <property type="entry name" value="PAS-assoc_C"/>
</dbReference>
<evidence type="ECO:0000256" key="2">
    <source>
        <dbReference type="ARBA" id="ARBA00034247"/>
    </source>
</evidence>
<dbReference type="PANTHER" id="PTHR45138:SF9">
    <property type="entry name" value="DIGUANYLATE CYCLASE DGCM-RELATED"/>
    <property type="match status" value="1"/>
</dbReference>
<sequence>MANDVFFREENFLRKAQHDLLIRQEGSAAQGIRAELVQEYARLFRHARRMAGMGDRMQRTLNDLNHRLAASEERYRGIFENVVEGIFRARGAAADAVLVEANPALDSMLGRTADMAPLAEGMRVGALFASPAEREGFAQRLAETGRVRGFPAEILRPDGTRFWAELSASILPEGGADAEGPGMVVVVADVTERRRMMEEIYRLARTDSLTGLWNRGYFMDMAQRELARVRRERQPASIIMVDADHFKRVNDTHGHQVGDEALRCLARVLSDSVREADLPARLGGEEFVVLLPGAERAAATAVAERIRSTIRETCLRCPSGDCFCLTVSLGVAISPCAQDSLEHLIRRADAALYAAKNAGRNRVELCEGAA</sequence>
<dbReference type="InterPro" id="IPR043128">
    <property type="entry name" value="Rev_trsase/Diguanyl_cyclase"/>
</dbReference>
<dbReference type="EMBL" id="FZOC01000012">
    <property type="protein sequence ID" value="SNS28568.1"/>
    <property type="molecule type" value="Genomic_DNA"/>
</dbReference>
<dbReference type="SUPFAM" id="SSF55785">
    <property type="entry name" value="PYP-like sensor domain (PAS domain)"/>
    <property type="match status" value="1"/>
</dbReference>
<dbReference type="Gene3D" id="3.30.70.270">
    <property type="match status" value="1"/>
</dbReference>
<dbReference type="EC" id="2.7.7.65" evidence="1"/>
<dbReference type="CDD" id="cd01949">
    <property type="entry name" value="GGDEF"/>
    <property type="match status" value="1"/>
</dbReference>
<dbReference type="InterPro" id="IPR029787">
    <property type="entry name" value="Nucleotide_cyclase"/>
</dbReference>
<name>A0A239D954_9BACT</name>
<evidence type="ECO:0000313" key="6">
    <source>
        <dbReference type="Proteomes" id="UP000198324"/>
    </source>
</evidence>
<dbReference type="PANTHER" id="PTHR45138">
    <property type="entry name" value="REGULATORY COMPONENTS OF SENSORY TRANSDUCTION SYSTEM"/>
    <property type="match status" value="1"/>
</dbReference>
<feature type="domain" description="GGDEF" evidence="4">
    <location>
        <begin position="234"/>
        <end position="368"/>
    </location>
</feature>
<accession>A0A239D954</accession>
<dbReference type="SMART" id="SM00267">
    <property type="entry name" value="GGDEF"/>
    <property type="match status" value="1"/>
</dbReference>
<dbReference type="Gene3D" id="3.30.450.20">
    <property type="entry name" value="PAS domain"/>
    <property type="match status" value="1"/>
</dbReference>
<dbReference type="AlphaFoldDB" id="A0A239D954"/>
<reference evidence="5 6" key="1">
    <citation type="submission" date="2017-06" db="EMBL/GenBank/DDBJ databases">
        <authorList>
            <person name="Kim H.J."/>
            <person name="Triplett B.A."/>
        </authorList>
    </citation>
    <scope>NUCLEOTIDE SEQUENCE [LARGE SCALE GENOMIC DNA]</scope>
    <source>
        <strain evidence="5 6">DSM 13116</strain>
    </source>
</reference>
<keyword evidence="6" id="KW-1185">Reference proteome</keyword>
<dbReference type="Pfam" id="PF13426">
    <property type="entry name" value="PAS_9"/>
    <property type="match status" value="1"/>
</dbReference>
<organism evidence="5 6">
    <name type="scientific">Humidesulfovibrio mexicanus</name>
    <dbReference type="NCBI Taxonomy" id="147047"/>
    <lineage>
        <taxon>Bacteria</taxon>
        <taxon>Pseudomonadati</taxon>
        <taxon>Thermodesulfobacteriota</taxon>
        <taxon>Desulfovibrionia</taxon>
        <taxon>Desulfovibrionales</taxon>
        <taxon>Desulfovibrionaceae</taxon>
        <taxon>Humidesulfovibrio</taxon>
    </lineage>
</organism>
<comment type="catalytic activity">
    <reaction evidence="2">
        <text>2 GTP = 3',3'-c-di-GMP + 2 diphosphate</text>
        <dbReference type="Rhea" id="RHEA:24898"/>
        <dbReference type="ChEBI" id="CHEBI:33019"/>
        <dbReference type="ChEBI" id="CHEBI:37565"/>
        <dbReference type="ChEBI" id="CHEBI:58805"/>
        <dbReference type="EC" id="2.7.7.65"/>
    </reaction>
</comment>
<dbReference type="Proteomes" id="UP000198324">
    <property type="component" value="Unassembled WGS sequence"/>
</dbReference>
<dbReference type="PROSITE" id="PS50887">
    <property type="entry name" value="GGDEF"/>
    <property type="match status" value="1"/>
</dbReference>
<dbReference type="InterPro" id="IPR000160">
    <property type="entry name" value="GGDEF_dom"/>
</dbReference>
<evidence type="ECO:0000259" key="3">
    <source>
        <dbReference type="PROSITE" id="PS50113"/>
    </source>
</evidence>
<dbReference type="PROSITE" id="PS50113">
    <property type="entry name" value="PAC"/>
    <property type="match status" value="1"/>
</dbReference>
<proteinExistence type="predicted"/>
<dbReference type="Pfam" id="PF00990">
    <property type="entry name" value="GGDEF"/>
    <property type="match status" value="1"/>
</dbReference>
<gene>
    <name evidence="5" type="ORF">SAMN04488503_0159</name>
</gene>
<protein>
    <recommendedName>
        <fullName evidence="1">diguanylate cyclase</fullName>
        <ecNumber evidence="1">2.7.7.65</ecNumber>
    </recommendedName>
</protein>
<dbReference type="InterPro" id="IPR035965">
    <property type="entry name" value="PAS-like_dom_sf"/>
</dbReference>
<evidence type="ECO:0000256" key="1">
    <source>
        <dbReference type="ARBA" id="ARBA00012528"/>
    </source>
</evidence>
<dbReference type="FunFam" id="3.30.70.270:FF:000001">
    <property type="entry name" value="Diguanylate cyclase domain protein"/>
    <property type="match status" value="1"/>
</dbReference>
<dbReference type="SUPFAM" id="SSF55073">
    <property type="entry name" value="Nucleotide cyclase"/>
    <property type="match status" value="1"/>
</dbReference>
<dbReference type="InterPro" id="IPR000014">
    <property type="entry name" value="PAS"/>
</dbReference>
<dbReference type="CDD" id="cd00130">
    <property type="entry name" value="PAS"/>
    <property type="match status" value="1"/>
</dbReference>
<dbReference type="NCBIfam" id="TIGR00229">
    <property type="entry name" value="sensory_box"/>
    <property type="match status" value="1"/>
</dbReference>
<feature type="domain" description="PAC" evidence="3">
    <location>
        <begin position="148"/>
        <end position="202"/>
    </location>
</feature>